<comment type="caution">
    <text evidence="9">The sequence shown here is derived from an EMBL/GenBank/DDBJ whole genome shotgun (WGS) entry which is preliminary data.</text>
</comment>
<keyword evidence="1" id="KW-0808">Transferase</keyword>
<dbReference type="Gene3D" id="3.30.70.270">
    <property type="match status" value="1"/>
</dbReference>
<dbReference type="PANTHER" id="PTHR34072:SF57">
    <property type="entry name" value="RNA-DIRECTED DNA POLYMERASE"/>
    <property type="match status" value="1"/>
</dbReference>
<dbReference type="Pfam" id="PF17917">
    <property type="entry name" value="RT_RNaseH"/>
    <property type="match status" value="1"/>
</dbReference>
<dbReference type="GO" id="GO:0003964">
    <property type="term" value="F:RNA-directed DNA polymerase activity"/>
    <property type="evidence" value="ECO:0007669"/>
    <property type="project" value="UniProtKB-KW"/>
</dbReference>
<feature type="domain" description="Reverse transcriptase" evidence="7">
    <location>
        <begin position="57"/>
        <end position="133"/>
    </location>
</feature>
<dbReference type="AlphaFoldDB" id="A0AAD4W156"/>
<reference evidence="9 10" key="1">
    <citation type="journal article" date="2022" name="G3 (Bethesda)">
        <title>Whole-genome sequence and methylome profiling of the almond [Prunus dulcis (Mill.) D.A. Webb] cultivar 'Nonpareil'.</title>
        <authorList>
            <person name="D'Amico-Willman K.M."/>
            <person name="Ouma W.Z."/>
            <person name="Meulia T."/>
            <person name="Sideli G.M."/>
            <person name="Gradziel T.M."/>
            <person name="Fresnedo-Ramirez J."/>
        </authorList>
    </citation>
    <scope>NUCLEOTIDE SEQUENCE [LARGE SCALE GENOMIC DNA]</scope>
    <source>
        <strain evidence="9">Clone GOH B32 T37-40</strain>
    </source>
</reference>
<dbReference type="FunFam" id="3.10.20.370:FF:000001">
    <property type="entry name" value="Retrovirus-related Pol polyprotein from transposon 17.6-like protein"/>
    <property type="match status" value="1"/>
</dbReference>
<organism evidence="9 10">
    <name type="scientific">Prunus dulcis</name>
    <name type="common">Almond</name>
    <name type="synonym">Amygdalus dulcis</name>
    <dbReference type="NCBI Taxonomy" id="3755"/>
    <lineage>
        <taxon>Eukaryota</taxon>
        <taxon>Viridiplantae</taxon>
        <taxon>Streptophyta</taxon>
        <taxon>Embryophyta</taxon>
        <taxon>Tracheophyta</taxon>
        <taxon>Spermatophyta</taxon>
        <taxon>Magnoliopsida</taxon>
        <taxon>eudicotyledons</taxon>
        <taxon>Gunneridae</taxon>
        <taxon>Pentapetalae</taxon>
        <taxon>rosids</taxon>
        <taxon>fabids</taxon>
        <taxon>Rosales</taxon>
        <taxon>Rosaceae</taxon>
        <taxon>Amygdaloideae</taxon>
        <taxon>Amygdaleae</taxon>
        <taxon>Prunus</taxon>
    </lineage>
</organism>
<dbReference type="Gene3D" id="3.10.10.10">
    <property type="entry name" value="HIV Type 1 Reverse Transcriptase, subunit A, domain 1"/>
    <property type="match status" value="1"/>
</dbReference>
<evidence type="ECO:0000256" key="6">
    <source>
        <dbReference type="ARBA" id="ARBA00022918"/>
    </source>
</evidence>
<dbReference type="InterPro" id="IPR043128">
    <property type="entry name" value="Rev_trsase/Diguanyl_cyclase"/>
</dbReference>
<evidence type="ECO:0000313" key="9">
    <source>
        <dbReference type="EMBL" id="KAI5334985.1"/>
    </source>
</evidence>
<keyword evidence="2" id="KW-0548">Nucleotidyltransferase</keyword>
<feature type="domain" description="Reverse transcriptase RNase H-like" evidence="8">
    <location>
        <begin position="192"/>
        <end position="295"/>
    </location>
</feature>
<sequence length="358" mass="40603">MNEVVRAEVLKLLDVGIIYPISDSKWVSVVDVVPKRIGITVVKNEHKELVQTRPAASYNQIAIAPEDQEKTTFTYPFGTFAYRRMPFGLCNAPATFQRCMLAIFLDMIERFIEVFMDDLSFFGSSFDNCLNHLSLDIEVEKAKIDIISNMTAPTSVKGVKSFLGHASFYHCMNAFNTLKRELTSAPIIMAPDWSLPFELMCDSSDYAIGVVLGQRVNKLPHVIYYASRTLNGAQLNYSTTEKELLDVVFALEKFRSYLVGSKVIVYSNHAALRFLLTKKDAKPRLIIWILLLQEFDLEIRDKKGSENVVLITCRALLMKTMEIDKFCLSTNHSQMNNSLSFKIKSHGMLILSIILLLV</sequence>
<evidence type="ECO:0000256" key="4">
    <source>
        <dbReference type="ARBA" id="ARBA00022759"/>
    </source>
</evidence>
<evidence type="ECO:0000256" key="1">
    <source>
        <dbReference type="ARBA" id="ARBA00022679"/>
    </source>
</evidence>
<dbReference type="PANTHER" id="PTHR34072">
    <property type="entry name" value="ENZYMATIC POLYPROTEIN-RELATED"/>
    <property type="match status" value="1"/>
</dbReference>
<evidence type="ECO:0000256" key="3">
    <source>
        <dbReference type="ARBA" id="ARBA00022722"/>
    </source>
</evidence>
<dbReference type="InterPro" id="IPR043502">
    <property type="entry name" value="DNA/RNA_pol_sf"/>
</dbReference>
<dbReference type="Pfam" id="PF00078">
    <property type="entry name" value="RVT_1"/>
    <property type="match status" value="1"/>
</dbReference>
<dbReference type="SUPFAM" id="SSF56672">
    <property type="entry name" value="DNA/RNA polymerases"/>
    <property type="match status" value="1"/>
</dbReference>
<evidence type="ECO:0000313" key="10">
    <source>
        <dbReference type="Proteomes" id="UP001054821"/>
    </source>
</evidence>
<evidence type="ECO:0000256" key="5">
    <source>
        <dbReference type="ARBA" id="ARBA00022801"/>
    </source>
</evidence>
<dbReference type="InterPro" id="IPR000477">
    <property type="entry name" value="RT_dom"/>
</dbReference>
<keyword evidence="3" id="KW-0540">Nuclease</keyword>
<dbReference type="Proteomes" id="UP001054821">
    <property type="component" value="Chromosome 4"/>
</dbReference>
<keyword evidence="10" id="KW-1185">Reference proteome</keyword>
<protein>
    <recommendedName>
        <fullName evidence="11">Transposable element protein</fullName>
    </recommendedName>
</protein>
<evidence type="ECO:0000259" key="8">
    <source>
        <dbReference type="Pfam" id="PF17917"/>
    </source>
</evidence>
<dbReference type="GO" id="GO:0004519">
    <property type="term" value="F:endonuclease activity"/>
    <property type="evidence" value="ECO:0007669"/>
    <property type="project" value="UniProtKB-KW"/>
</dbReference>
<keyword evidence="5" id="KW-0378">Hydrolase</keyword>
<name>A0AAD4W156_PRUDU</name>
<dbReference type="CDD" id="cd01647">
    <property type="entry name" value="RT_LTR"/>
    <property type="match status" value="1"/>
</dbReference>
<accession>A0AAD4W156</accession>
<keyword evidence="4" id="KW-0255">Endonuclease</keyword>
<gene>
    <name evidence="9" type="ORF">L3X38_025118</name>
</gene>
<keyword evidence="6" id="KW-0695">RNA-directed DNA polymerase</keyword>
<proteinExistence type="predicted"/>
<dbReference type="InterPro" id="IPR041373">
    <property type="entry name" value="RT_RNaseH"/>
</dbReference>
<evidence type="ECO:0000259" key="7">
    <source>
        <dbReference type="Pfam" id="PF00078"/>
    </source>
</evidence>
<dbReference type="Gene3D" id="3.10.20.370">
    <property type="match status" value="1"/>
</dbReference>
<dbReference type="GO" id="GO:0016787">
    <property type="term" value="F:hydrolase activity"/>
    <property type="evidence" value="ECO:0007669"/>
    <property type="project" value="UniProtKB-KW"/>
</dbReference>
<dbReference type="EMBL" id="JAJFAZ020000004">
    <property type="protein sequence ID" value="KAI5334985.1"/>
    <property type="molecule type" value="Genomic_DNA"/>
</dbReference>
<dbReference type="CDD" id="cd09274">
    <property type="entry name" value="RNase_HI_RT_Ty3"/>
    <property type="match status" value="1"/>
</dbReference>
<evidence type="ECO:0008006" key="11">
    <source>
        <dbReference type="Google" id="ProtNLM"/>
    </source>
</evidence>
<evidence type="ECO:0000256" key="2">
    <source>
        <dbReference type="ARBA" id="ARBA00022695"/>
    </source>
</evidence>